<dbReference type="Pfam" id="PF02230">
    <property type="entry name" value="Abhydrolase_2"/>
    <property type="match status" value="1"/>
</dbReference>
<keyword evidence="2 4" id="KW-0378">Hydrolase</keyword>
<organism evidence="4 5">
    <name type="scientific">Rhodoferax potami</name>
    <dbReference type="NCBI Taxonomy" id="3068338"/>
    <lineage>
        <taxon>Bacteria</taxon>
        <taxon>Pseudomonadati</taxon>
        <taxon>Pseudomonadota</taxon>
        <taxon>Betaproteobacteria</taxon>
        <taxon>Burkholderiales</taxon>
        <taxon>Comamonadaceae</taxon>
        <taxon>Rhodoferax</taxon>
    </lineage>
</organism>
<gene>
    <name evidence="4" type="ORF">RAE19_05520</name>
</gene>
<dbReference type="EMBL" id="JAVBIK010000001">
    <property type="protein sequence ID" value="MDT7518194.1"/>
    <property type="molecule type" value="Genomic_DNA"/>
</dbReference>
<protein>
    <submittedName>
        <fullName evidence="4">Dienelactone hydrolase family protein</fullName>
    </submittedName>
</protein>
<proteinExistence type="inferred from homology"/>
<dbReference type="RefSeq" id="WP_313873970.1">
    <property type="nucleotide sequence ID" value="NZ_JAVBIK010000001.1"/>
</dbReference>
<dbReference type="InterPro" id="IPR029058">
    <property type="entry name" value="AB_hydrolase_fold"/>
</dbReference>
<dbReference type="SUPFAM" id="SSF53474">
    <property type="entry name" value="alpha/beta-Hydrolases"/>
    <property type="match status" value="1"/>
</dbReference>
<evidence type="ECO:0000313" key="5">
    <source>
        <dbReference type="Proteomes" id="UP001321700"/>
    </source>
</evidence>
<evidence type="ECO:0000256" key="2">
    <source>
        <dbReference type="ARBA" id="ARBA00022801"/>
    </source>
</evidence>
<evidence type="ECO:0000256" key="1">
    <source>
        <dbReference type="ARBA" id="ARBA00006499"/>
    </source>
</evidence>
<keyword evidence="5" id="KW-1185">Reference proteome</keyword>
<evidence type="ECO:0000259" key="3">
    <source>
        <dbReference type="Pfam" id="PF02230"/>
    </source>
</evidence>
<sequence length="223" mass="23840">MTALLDCIELESAPNPTAAVIWMHGLGATSDDFAGLVPELDLEGCQPIRFVFPQAPSIPITINGGYVMPGWYDLYGMDLVSKQDAAGIQRSEAAIAALVDREVARGIAADHIVLAGFSQGCAMALHTALRLPHKIAGVMALSGYLPLADRFATERNAANASTPIFMAHGTQDPVVILKRGEDSRDALAALGHKVQWHTYPMPHSVHPREIADIAAFLKQVLPA</sequence>
<comment type="similarity">
    <text evidence="1">Belongs to the AB hydrolase superfamily. AB hydrolase 2 family.</text>
</comment>
<dbReference type="PANTHER" id="PTHR10655:SF17">
    <property type="entry name" value="LYSOPHOSPHOLIPASE-LIKE PROTEIN 1"/>
    <property type="match status" value="1"/>
</dbReference>
<name>A0ABU3KK90_9BURK</name>
<dbReference type="Proteomes" id="UP001321700">
    <property type="component" value="Unassembled WGS sequence"/>
</dbReference>
<accession>A0ABU3KK90</accession>
<reference evidence="4 5" key="1">
    <citation type="submission" date="2023-08" db="EMBL/GenBank/DDBJ databases">
        <title>Rhodoferax potami sp. nov. and Rhodoferax mekongensis sp. nov., isolated from the Mekong River in Thailand.</title>
        <authorList>
            <person name="Kitikhun S."/>
            <person name="Charoenyingcharoen P."/>
            <person name="Siriarchawattana P."/>
            <person name="Likhitrattanapisal S."/>
            <person name="Nilsakha T."/>
            <person name="Chanpet A."/>
            <person name="Rattanawaree P."/>
            <person name="Ingsriswang S."/>
        </authorList>
    </citation>
    <scope>NUCLEOTIDE SEQUENCE [LARGE SCALE GENOMIC DNA]</scope>
    <source>
        <strain evidence="4 5">TBRC 17660</strain>
    </source>
</reference>
<dbReference type="GO" id="GO:0016787">
    <property type="term" value="F:hydrolase activity"/>
    <property type="evidence" value="ECO:0007669"/>
    <property type="project" value="UniProtKB-KW"/>
</dbReference>
<dbReference type="PANTHER" id="PTHR10655">
    <property type="entry name" value="LYSOPHOSPHOLIPASE-RELATED"/>
    <property type="match status" value="1"/>
</dbReference>
<dbReference type="InterPro" id="IPR003140">
    <property type="entry name" value="PLipase/COase/thioEstase"/>
</dbReference>
<evidence type="ECO:0000313" key="4">
    <source>
        <dbReference type="EMBL" id="MDT7518194.1"/>
    </source>
</evidence>
<feature type="domain" description="Phospholipase/carboxylesterase/thioesterase" evidence="3">
    <location>
        <begin position="14"/>
        <end position="220"/>
    </location>
</feature>
<comment type="caution">
    <text evidence="4">The sequence shown here is derived from an EMBL/GenBank/DDBJ whole genome shotgun (WGS) entry which is preliminary data.</text>
</comment>
<dbReference type="Gene3D" id="3.40.50.1820">
    <property type="entry name" value="alpha/beta hydrolase"/>
    <property type="match status" value="1"/>
</dbReference>
<dbReference type="InterPro" id="IPR050565">
    <property type="entry name" value="LYPA1-2/EST-like"/>
</dbReference>